<dbReference type="Gene3D" id="3.30.160.60">
    <property type="entry name" value="Classic Zinc Finger"/>
    <property type="match status" value="1"/>
</dbReference>
<keyword evidence="4" id="KW-0862">Zinc</keyword>
<dbReference type="AlphaFoldDB" id="A0A553NIF8"/>
<accession>A0A553NIF8</accession>
<dbReference type="InterPro" id="IPR013087">
    <property type="entry name" value="Znf_C2H2_type"/>
</dbReference>
<dbReference type="PANTHER" id="PTHR24409:SF295">
    <property type="entry name" value="AZ2-RELATED"/>
    <property type="match status" value="1"/>
</dbReference>
<dbReference type="Pfam" id="PF23103">
    <property type="entry name" value="Zf-C2H2_ZNF451_5th"/>
    <property type="match status" value="1"/>
</dbReference>
<dbReference type="STRING" id="623744.A0A553NIF8"/>
<dbReference type="Pfam" id="PF23101">
    <property type="entry name" value="Zf-C2H2_ZNF451_1st"/>
    <property type="match status" value="1"/>
</dbReference>
<keyword evidence="9" id="KW-1185">Reference proteome</keyword>
<dbReference type="EMBL" id="SRMA01026937">
    <property type="protein sequence ID" value="TRY65233.1"/>
    <property type="molecule type" value="Genomic_DNA"/>
</dbReference>
<comment type="caution">
    <text evidence="8">The sequence shown here is derived from an EMBL/GenBank/DDBJ whole genome shotgun (WGS) entry which is preliminary data.</text>
</comment>
<organism evidence="8 9">
    <name type="scientific">Danionella cerebrum</name>
    <dbReference type="NCBI Taxonomy" id="2873325"/>
    <lineage>
        <taxon>Eukaryota</taxon>
        <taxon>Metazoa</taxon>
        <taxon>Chordata</taxon>
        <taxon>Craniata</taxon>
        <taxon>Vertebrata</taxon>
        <taxon>Euteleostomi</taxon>
        <taxon>Actinopterygii</taxon>
        <taxon>Neopterygii</taxon>
        <taxon>Teleostei</taxon>
        <taxon>Ostariophysi</taxon>
        <taxon>Cypriniformes</taxon>
        <taxon>Danionidae</taxon>
        <taxon>Danioninae</taxon>
        <taxon>Danionella</taxon>
    </lineage>
</organism>
<dbReference type="InterPro" id="IPR058949">
    <property type="entry name" value="Zf-C2H2_ZNF451_1st"/>
</dbReference>
<dbReference type="GO" id="GO:0008270">
    <property type="term" value="F:zinc ion binding"/>
    <property type="evidence" value="ECO:0007669"/>
    <property type="project" value="UniProtKB-KW"/>
</dbReference>
<dbReference type="PANTHER" id="PTHR24409">
    <property type="entry name" value="ZINC FINGER PROTEIN 142"/>
    <property type="match status" value="1"/>
</dbReference>
<keyword evidence="3 5" id="KW-0863">Zinc-finger</keyword>
<evidence type="ECO:0000256" key="1">
    <source>
        <dbReference type="ARBA" id="ARBA00022723"/>
    </source>
</evidence>
<evidence type="ECO:0000256" key="3">
    <source>
        <dbReference type="ARBA" id="ARBA00022771"/>
    </source>
</evidence>
<feature type="region of interest" description="Disordered" evidence="6">
    <location>
        <begin position="37"/>
        <end position="62"/>
    </location>
</feature>
<feature type="domain" description="C2H2-type" evidence="7">
    <location>
        <begin position="576"/>
        <end position="604"/>
    </location>
</feature>
<evidence type="ECO:0000256" key="4">
    <source>
        <dbReference type="ARBA" id="ARBA00022833"/>
    </source>
</evidence>
<dbReference type="InterPro" id="IPR058950">
    <property type="entry name" value="Zf-C2H2_ZNF451_5th"/>
</dbReference>
<evidence type="ECO:0000313" key="8">
    <source>
        <dbReference type="EMBL" id="TRY65233.1"/>
    </source>
</evidence>
<dbReference type="GO" id="GO:0000977">
    <property type="term" value="F:RNA polymerase II transcription regulatory region sequence-specific DNA binding"/>
    <property type="evidence" value="ECO:0007669"/>
    <property type="project" value="TreeGrafter"/>
</dbReference>
<evidence type="ECO:0000313" key="9">
    <source>
        <dbReference type="Proteomes" id="UP000316079"/>
    </source>
</evidence>
<dbReference type="GO" id="GO:0005634">
    <property type="term" value="C:nucleus"/>
    <property type="evidence" value="ECO:0007669"/>
    <property type="project" value="TreeGrafter"/>
</dbReference>
<keyword evidence="1" id="KW-0479">Metal-binding</keyword>
<feature type="domain" description="C2H2-type" evidence="7">
    <location>
        <begin position="158"/>
        <end position="189"/>
    </location>
</feature>
<evidence type="ECO:0000259" key="7">
    <source>
        <dbReference type="PROSITE" id="PS50157"/>
    </source>
</evidence>
<protein>
    <recommendedName>
        <fullName evidence="7">C2H2-type domain-containing protein</fullName>
    </recommendedName>
</protein>
<evidence type="ECO:0000256" key="2">
    <source>
        <dbReference type="ARBA" id="ARBA00022737"/>
    </source>
</evidence>
<dbReference type="GO" id="GO:0000981">
    <property type="term" value="F:DNA-binding transcription factor activity, RNA polymerase II-specific"/>
    <property type="evidence" value="ECO:0007669"/>
    <property type="project" value="TreeGrafter"/>
</dbReference>
<reference evidence="8 9" key="1">
    <citation type="journal article" date="2019" name="Sci. Data">
        <title>Hybrid genome assembly and annotation of Danionella translucida.</title>
        <authorList>
            <person name="Kadobianskyi M."/>
            <person name="Schulze L."/>
            <person name="Schuelke M."/>
            <person name="Judkewitz B."/>
        </authorList>
    </citation>
    <scope>NUCLEOTIDE SEQUENCE [LARGE SCALE GENOMIC DNA]</scope>
    <source>
        <strain evidence="8 9">Bolton</strain>
    </source>
</reference>
<evidence type="ECO:0000256" key="5">
    <source>
        <dbReference type="PROSITE-ProRule" id="PRU00042"/>
    </source>
</evidence>
<feature type="region of interest" description="Disordered" evidence="6">
    <location>
        <begin position="1"/>
        <end position="24"/>
    </location>
</feature>
<feature type="compositionally biased region" description="Acidic residues" evidence="6">
    <location>
        <begin position="39"/>
        <end position="50"/>
    </location>
</feature>
<sequence>MWSSRMASASATSEDLEDEVEFVSEGPLRPVLEYIDLLSDGDGEDKEEDGASSAANPIEDQVDLQRAQAVSTLDRLAQQVALEKQERAEKCKAFKEKMISQQAHGRRELSISHGDSADAKRCVDIWLKMPGLKPGSISAGSLWRQQRMVPAEARSTPQMCPVINCRRRFDNAALLQGHLKRFDHSPCDPSITLRGVLELGISACVCCGRHFPSEEAWRQHQCLSEGPAVSRSRQTIVCFACPTCCFLFNSREQCNSHMSASRHQRRAISLSDETAPVGPVPVPEFVKKRLLELCKEIRFSVRCTICSQPLTSHMEATAHFNVNCRKGSAIATAEQTVVDVMRKMAIVAHCTTCPKVFYSSEEMEQHRGESSHAVKRVGRLDVALLLYSDSQTRKDPSMPSAKRRCLENLQSQTKRGKPHPPLAWFCECGLRFTEEEEARKHLQSINQIFHKCGVCGKLMGEPSITHLHMSRFHGGAHLSNFLFYCRKCKVEMPRMEDIMAHIGIRHKGHCYYREREDTVTDRHAAKASTSVETEARSVSPPKPESWLCRMCEDLFDSEATVKAHCGDLSSHSFQRFACGHCPQKFFKDSTLRRHCAIEHNGDVALRYYCGLCDSMLFDSEREFQEHYGSLHSQDYYCMEERTNASRTGNTGINTDSTRCPCMASEKSKVEQKAVFTECMKQLAAEKKCKYRCEQCDENTQSYSSMKAHVLLKHQMQGAGKSFHVVCVTCSEVHSNVAMFHSHHHERHCDLNPCSDSRLDRERDAAPATCCTITAEEICPQNNAEEFEDVKRAWSSAVPDGIKGSGDNGDDNTFDQDLKKAMALSLEEARIIETMNKELEEVLKRSMEDF</sequence>
<dbReference type="PROSITE" id="PS00028">
    <property type="entry name" value="ZINC_FINGER_C2H2_1"/>
    <property type="match status" value="5"/>
</dbReference>
<dbReference type="InterPro" id="IPR058156">
    <property type="entry name" value="Znf-C2H2_ZNF451"/>
</dbReference>
<feature type="compositionally biased region" description="Polar residues" evidence="6">
    <location>
        <begin position="1"/>
        <end position="13"/>
    </location>
</feature>
<dbReference type="PROSITE" id="PS50157">
    <property type="entry name" value="ZINC_FINGER_C2H2_2"/>
    <property type="match status" value="2"/>
</dbReference>
<dbReference type="Proteomes" id="UP000316079">
    <property type="component" value="Unassembled WGS sequence"/>
</dbReference>
<name>A0A553NIF8_9TELE</name>
<proteinExistence type="predicted"/>
<keyword evidence="2" id="KW-0677">Repeat</keyword>
<dbReference type="Pfam" id="PF23108">
    <property type="entry name" value="Zf-C2H2_ZNF451"/>
    <property type="match status" value="1"/>
</dbReference>
<dbReference type="OrthoDB" id="6091938at2759"/>
<evidence type="ECO:0000256" key="6">
    <source>
        <dbReference type="SAM" id="MobiDB-lite"/>
    </source>
</evidence>
<gene>
    <name evidence="8" type="ORF">DNTS_014047</name>
</gene>
<dbReference type="SMART" id="SM00355">
    <property type="entry name" value="ZnF_C2H2"/>
    <property type="match status" value="10"/>
</dbReference>